<comment type="caution">
    <text evidence="3">The sequence shown here is derived from an EMBL/GenBank/DDBJ whole genome shotgun (WGS) entry which is preliminary data.</text>
</comment>
<evidence type="ECO:0000313" key="4">
    <source>
        <dbReference type="Proteomes" id="UP000186601"/>
    </source>
</evidence>
<dbReference type="InterPro" id="IPR004255">
    <property type="entry name" value="O-acyltransferase_WSD1_N"/>
</dbReference>
<dbReference type="GO" id="GO:0004144">
    <property type="term" value="F:diacylglycerol O-acyltransferase activity"/>
    <property type="evidence" value="ECO:0007669"/>
    <property type="project" value="InterPro"/>
</dbReference>
<feature type="region of interest" description="Disordered" evidence="1">
    <location>
        <begin position="1"/>
        <end position="36"/>
    </location>
</feature>
<dbReference type="EMBL" id="MLYV02000794">
    <property type="protein sequence ID" value="PSR77456.1"/>
    <property type="molecule type" value="Genomic_DNA"/>
</dbReference>
<keyword evidence="4" id="KW-1185">Reference proteome</keyword>
<evidence type="ECO:0000259" key="2">
    <source>
        <dbReference type="Pfam" id="PF03007"/>
    </source>
</evidence>
<dbReference type="OrthoDB" id="619536at2759"/>
<organism evidence="3 4">
    <name type="scientific">Hermanssonia centrifuga</name>
    <dbReference type="NCBI Taxonomy" id="98765"/>
    <lineage>
        <taxon>Eukaryota</taxon>
        <taxon>Fungi</taxon>
        <taxon>Dikarya</taxon>
        <taxon>Basidiomycota</taxon>
        <taxon>Agaricomycotina</taxon>
        <taxon>Agaricomycetes</taxon>
        <taxon>Polyporales</taxon>
        <taxon>Meruliaceae</taxon>
        <taxon>Hermanssonia</taxon>
    </lineage>
</organism>
<evidence type="ECO:0000313" key="3">
    <source>
        <dbReference type="EMBL" id="PSR77456.1"/>
    </source>
</evidence>
<name>A0A2R6NVB0_9APHY</name>
<dbReference type="Proteomes" id="UP000186601">
    <property type="component" value="Unassembled WGS sequence"/>
</dbReference>
<protein>
    <recommendedName>
        <fullName evidence="2">O-acyltransferase WSD1-like N-terminal domain-containing protein</fullName>
    </recommendedName>
</protein>
<proteinExistence type="predicted"/>
<dbReference type="Pfam" id="PF03007">
    <property type="entry name" value="WS_DGAT_cat"/>
    <property type="match status" value="1"/>
</dbReference>
<reference evidence="3 4" key="1">
    <citation type="submission" date="2018-02" db="EMBL/GenBank/DDBJ databases">
        <title>Genome sequence of the basidiomycete white-rot fungus Phlebia centrifuga.</title>
        <authorList>
            <person name="Granchi Z."/>
            <person name="Peng M."/>
            <person name="de Vries R.P."/>
            <person name="Hilden K."/>
            <person name="Makela M.R."/>
            <person name="Grigoriev I."/>
            <person name="Riley R."/>
        </authorList>
    </citation>
    <scope>NUCLEOTIDE SEQUENCE [LARGE SCALE GENOMIC DNA]</scope>
    <source>
        <strain evidence="3 4">FBCC195</strain>
    </source>
</reference>
<dbReference type="AlphaFoldDB" id="A0A2R6NVB0"/>
<dbReference type="GO" id="GO:0045017">
    <property type="term" value="P:glycerolipid biosynthetic process"/>
    <property type="evidence" value="ECO:0007669"/>
    <property type="project" value="InterPro"/>
</dbReference>
<feature type="domain" description="O-acyltransferase WSD1-like N-terminal" evidence="2">
    <location>
        <begin position="114"/>
        <end position="206"/>
    </location>
</feature>
<gene>
    <name evidence="3" type="ORF">PHLCEN_2v7887</name>
</gene>
<accession>A0A2R6NVB0</accession>
<evidence type="ECO:0000256" key="1">
    <source>
        <dbReference type="SAM" id="MobiDB-lite"/>
    </source>
</evidence>
<sequence length="222" mass="25360">MDTSIKKNISDSNVPTPTVDDVLDPDDGEPHVQPLTPSQLHRKLGEALKSERLQREGRISWLARKILQTGKWIEREVDERRQTIGGIDNLWLLLADATNSDFNPVCACTFTLRGKLTVDKLIGATERLMKKFPKYGQRLTSVGRKWHGARFEDDPHFDYKNHVHVTQLPEPGGKHQLETLMGEFIAQDWDLSKPLWEMLIVENYEDEDGAECALIVRGYALE</sequence>
<dbReference type="STRING" id="98765.A0A2R6NVB0"/>